<keyword evidence="1" id="KW-0812">Transmembrane</keyword>
<keyword evidence="4" id="KW-1185">Reference proteome</keyword>
<comment type="caution">
    <text evidence="3">The sequence shown here is derived from an EMBL/GenBank/DDBJ whole genome shotgun (WGS) entry which is preliminary data.</text>
</comment>
<reference evidence="3 4" key="1">
    <citation type="submission" date="2018-11" db="EMBL/GenBank/DDBJ databases">
        <authorList>
            <person name="Zhou Z."/>
            <person name="Wang G."/>
        </authorList>
    </citation>
    <scope>NUCLEOTIDE SEQUENCE [LARGE SCALE GENOMIC DNA]</scope>
    <source>
        <strain evidence="3 4">KCTC52004</strain>
    </source>
</reference>
<dbReference type="OrthoDB" id="963860at2"/>
<feature type="transmembrane region" description="Helical" evidence="1">
    <location>
        <begin position="161"/>
        <end position="180"/>
    </location>
</feature>
<keyword evidence="2" id="KW-0732">Signal</keyword>
<gene>
    <name evidence="3" type="ORF">EHT25_01885</name>
</gene>
<evidence type="ECO:0000313" key="4">
    <source>
        <dbReference type="Proteomes" id="UP000271925"/>
    </source>
</evidence>
<evidence type="ECO:0000256" key="1">
    <source>
        <dbReference type="SAM" id="Phobius"/>
    </source>
</evidence>
<name>A0A3P1C1C0_9BACT</name>
<feature type="transmembrane region" description="Helical" evidence="1">
    <location>
        <begin position="131"/>
        <end position="149"/>
    </location>
</feature>
<dbReference type="Proteomes" id="UP000271925">
    <property type="component" value="Unassembled WGS sequence"/>
</dbReference>
<feature type="chain" id="PRO_5018050050" evidence="2">
    <location>
        <begin position="21"/>
        <end position="197"/>
    </location>
</feature>
<keyword evidence="1" id="KW-0472">Membrane</keyword>
<protein>
    <submittedName>
        <fullName evidence="3">Uncharacterized protein</fullName>
    </submittedName>
</protein>
<feature type="signal peptide" evidence="2">
    <location>
        <begin position="1"/>
        <end position="20"/>
    </location>
</feature>
<keyword evidence="1" id="KW-1133">Transmembrane helix</keyword>
<evidence type="ECO:0000313" key="3">
    <source>
        <dbReference type="EMBL" id="RRB06574.1"/>
    </source>
</evidence>
<evidence type="ECO:0000256" key="2">
    <source>
        <dbReference type="SAM" id="SignalP"/>
    </source>
</evidence>
<dbReference type="RefSeq" id="WP_124869808.1">
    <property type="nucleotide sequence ID" value="NZ_RQJO01000007.1"/>
</dbReference>
<proteinExistence type="predicted"/>
<organism evidence="3 4">
    <name type="scientific">Larkinella rosea</name>
    <dbReference type="NCBI Taxonomy" id="2025312"/>
    <lineage>
        <taxon>Bacteria</taxon>
        <taxon>Pseudomonadati</taxon>
        <taxon>Bacteroidota</taxon>
        <taxon>Cytophagia</taxon>
        <taxon>Cytophagales</taxon>
        <taxon>Spirosomataceae</taxon>
        <taxon>Larkinella</taxon>
    </lineage>
</organism>
<sequence length="197" mass="22867">MIQRLLTTVIFFFFIHSVQAQSDTLTVDSLMIRQKSPYLGMIKPGQKYIALDIMGGLGGFRRYRYFPNEEIKFRYKGKKYREPVYGVTDSTLILILEDPNTFLPETVHFRLDRIEKVYVNRHIPFITEGSYLFPIAGMLFFVADVVNVSRQEKQLAADPRALKAPAVMIALGAICYKVSFPRYKINKNHRLKVLETY</sequence>
<dbReference type="EMBL" id="RQJO01000007">
    <property type="protein sequence ID" value="RRB06574.1"/>
    <property type="molecule type" value="Genomic_DNA"/>
</dbReference>
<dbReference type="AlphaFoldDB" id="A0A3P1C1C0"/>
<accession>A0A3P1C1C0</accession>